<dbReference type="SMART" id="SM00343">
    <property type="entry name" value="ZnF_C2HC"/>
    <property type="match status" value="1"/>
</dbReference>
<dbReference type="InterPro" id="IPR036875">
    <property type="entry name" value="Znf_CCHC_sf"/>
</dbReference>
<dbReference type="GO" id="GO:0008270">
    <property type="term" value="F:zinc ion binding"/>
    <property type="evidence" value="ECO:0007669"/>
    <property type="project" value="UniProtKB-KW"/>
</dbReference>
<dbReference type="Pfam" id="PF13976">
    <property type="entry name" value="gag_pre-integrs"/>
    <property type="match status" value="1"/>
</dbReference>
<dbReference type="Gene3D" id="4.10.60.10">
    <property type="entry name" value="Zinc finger, CCHC-type"/>
    <property type="match status" value="1"/>
</dbReference>
<evidence type="ECO:0000313" key="4">
    <source>
        <dbReference type="Proteomes" id="UP001160148"/>
    </source>
</evidence>
<keyword evidence="4" id="KW-1185">Reference proteome</keyword>
<dbReference type="SUPFAM" id="SSF57756">
    <property type="entry name" value="Retrovirus zinc finger-like domains"/>
    <property type="match status" value="1"/>
</dbReference>
<gene>
    <name evidence="3" type="ORF">MEUPH1_LOCUS16459</name>
</gene>
<dbReference type="AlphaFoldDB" id="A0AAV0X045"/>
<sequence length="772" mass="88856">MNAAEIFDVVTGKSKKPILAKIGNETEDEARKRHSVDFSIWKRADNKAQKYIVTSLDEQPLQYIMNCDTANGMWNKLLSVYEQMSDTSITIVQQKFYRYTMDPKDNIAGHISKLENLSRQLKQLGEPISESMLITKILMTLPDSYRHFYSAWDSMNSANRTLEQLTTRLMVEETRQVQGQEVRDDVAESSALTATKGKYNKSQKYLNKNDNTKPGKCNHCKKPGHWKRDCRIFKREQEEKKSTSGLALIGVQRKNEEIDDSDKWYVDSGASDHMTNRKEWFVDYKHFDVHSLVRIGDGKHIMAVGKGNINIHTYVDNKWIKGYLENVLYVPDLKVNLFSCGACLDKGITMVTDSKGCSFKINNRVIAVGVRENKLFTMLIKTDISQEIGHCANVAVKKLTLEHWHKILCHQNVKHVREYLKHNEIQFTDIQGQLFCEPCIYGKQHKETFTQSETITTEPGQIIHSDVCGPMEENSLGECSNNLNDNNNIDVLSLHKDGSLEHSNKPEGDEVIENEYGPISVDDNENQELEQGNGSNVNVYNLRDRSNIKKPLRYDNSAFFVVESDPVNFKEAVESQNSEKWVEAMNNEMESREQNGTWSLTLKEGFNKRFESFFYDESLVKAASFNPRFKLARLKRDEINSVKNILKDEFNLFLPLDILPVENTGIVHSTIGKKRGFFSFEHINSNASPEEDRFSEFNRFFNEGLKSSECLAGFPIIKKIYLRYNTDLPSSALVERLFSFGKDVLRNKRSRMTDDNFEHQLLLKYNNNTIIV</sequence>
<reference evidence="3 4" key="1">
    <citation type="submission" date="2023-01" db="EMBL/GenBank/DDBJ databases">
        <authorList>
            <person name="Whitehead M."/>
        </authorList>
    </citation>
    <scope>NUCLEOTIDE SEQUENCE [LARGE SCALE GENOMIC DNA]</scope>
</reference>
<dbReference type="Pfam" id="PF14223">
    <property type="entry name" value="Retrotran_gag_2"/>
    <property type="match status" value="1"/>
</dbReference>
<dbReference type="InterPro" id="IPR025724">
    <property type="entry name" value="GAG-pre-integrase_dom"/>
</dbReference>
<dbReference type="PANTHER" id="PTHR47481:SF7">
    <property type="entry name" value="CCHC-TYPE DOMAIN-CONTAINING PROTEIN"/>
    <property type="match status" value="1"/>
</dbReference>
<dbReference type="Proteomes" id="UP001160148">
    <property type="component" value="Unassembled WGS sequence"/>
</dbReference>
<dbReference type="PANTHER" id="PTHR47481">
    <property type="match status" value="1"/>
</dbReference>
<dbReference type="InterPro" id="IPR001878">
    <property type="entry name" value="Znf_CCHC"/>
</dbReference>
<accession>A0AAV0X045</accession>
<dbReference type="GO" id="GO:0003676">
    <property type="term" value="F:nucleic acid binding"/>
    <property type="evidence" value="ECO:0007669"/>
    <property type="project" value="InterPro"/>
</dbReference>
<proteinExistence type="predicted"/>
<name>A0AAV0X045_9HEMI</name>
<feature type="domain" description="CCHC-type" evidence="2">
    <location>
        <begin position="216"/>
        <end position="231"/>
    </location>
</feature>
<keyword evidence="1" id="KW-0863">Zinc-finger</keyword>
<protein>
    <recommendedName>
        <fullName evidence="2">CCHC-type domain-containing protein</fullName>
    </recommendedName>
</protein>
<organism evidence="3 4">
    <name type="scientific">Macrosiphum euphorbiae</name>
    <name type="common">potato aphid</name>
    <dbReference type="NCBI Taxonomy" id="13131"/>
    <lineage>
        <taxon>Eukaryota</taxon>
        <taxon>Metazoa</taxon>
        <taxon>Ecdysozoa</taxon>
        <taxon>Arthropoda</taxon>
        <taxon>Hexapoda</taxon>
        <taxon>Insecta</taxon>
        <taxon>Pterygota</taxon>
        <taxon>Neoptera</taxon>
        <taxon>Paraneoptera</taxon>
        <taxon>Hemiptera</taxon>
        <taxon>Sternorrhyncha</taxon>
        <taxon>Aphidomorpha</taxon>
        <taxon>Aphidoidea</taxon>
        <taxon>Aphididae</taxon>
        <taxon>Macrosiphini</taxon>
        <taxon>Macrosiphum</taxon>
    </lineage>
</organism>
<keyword evidence="1" id="KW-0479">Metal-binding</keyword>
<evidence type="ECO:0000259" key="2">
    <source>
        <dbReference type="PROSITE" id="PS50158"/>
    </source>
</evidence>
<dbReference type="EMBL" id="CARXXK010000003">
    <property type="protein sequence ID" value="CAI6361254.1"/>
    <property type="molecule type" value="Genomic_DNA"/>
</dbReference>
<dbReference type="SUPFAM" id="SSF53098">
    <property type="entry name" value="Ribonuclease H-like"/>
    <property type="match status" value="1"/>
</dbReference>
<dbReference type="PROSITE" id="PS50158">
    <property type="entry name" value="ZF_CCHC"/>
    <property type="match status" value="1"/>
</dbReference>
<dbReference type="InterPro" id="IPR012337">
    <property type="entry name" value="RNaseH-like_sf"/>
</dbReference>
<evidence type="ECO:0000256" key="1">
    <source>
        <dbReference type="PROSITE-ProRule" id="PRU00047"/>
    </source>
</evidence>
<evidence type="ECO:0000313" key="3">
    <source>
        <dbReference type="EMBL" id="CAI6361254.1"/>
    </source>
</evidence>
<dbReference type="InterPro" id="IPR054722">
    <property type="entry name" value="PolX-like_BBD"/>
</dbReference>
<comment type="caution">
    <text evidence="3">The sequence shown here is derived from an EMBL/GenBank/DDBJ whole genome shotgun (WGS) entry which is preliminary data.</text>
</comment>
<dbReference type="Pfam" id="PF22936">
    <property type="entry name" value="Pol_BBD"/>
    <property type="match status" value="1"/>
</dbReference>
<keyword evidence="1" id="KW-0862">Zinc</keyword>